<feature type="non-terminal residue" evidence="2">
    <location>
        <position position="161"/>
    </location>
</feature>
<proteinExistence type="predicted"/>
<dbReference type="SUPFAM" id="SSF52980">
    <property type="entry name" value="Restriction endonuclease-like"/>
    <property type="match status" value="1"/>
</dbReference>
<comment type="caution">
    <text evidence="2">The sequence shown here is derived from an EMBL/GenBank/DDBJ whole genome shotgun (WGS) entry which is preliminary data.</text>
</comment>
<evidence type="ECO:0008006" key="4">
    <source>
        <dbReference type="Google" id="ProtNLM"/>
    </source>
</evidence>
<keyword evidence="3" id="KW-1185">Reference proteome</keyword>
<dbReference type="PANTHER" id="PTHR38753:SF1">
    <property type="entry name" value="SLR1441 PROTEIN"/>
    <property type="match status" value="1"/>
</dbReference>
<dbReference type="InterPro" id="IPR011335">
    <property type="entry name" value="Restrct_endonuc-II-like"/>
</dbReference>
<feature type="coiled-coil region" evidence="1">
    <location>
        <begin position="9"/>
        <end position="40"/>
    </location>
</feature>
<gene>
    <name evidence="2" type="ORF">PROH_18965</name>
</gene>
<dbReference type="AlphaFoldDB" id="A0A0M2PPP2"/>
<accession>A0A0M2PPP2</accession>
<name>A0A0M2PPP2_PROHO</name>
<dbReference type="PANTHER" id="PTHR38753">
    <property type="entry name" value="SLR1441 PROTEIN"/>
    <property type="match status" value="1"/>
</dbReference>
<keyword evidence="1" id="KW-0175">Coiled coil</keyword>
<organism evidence="2 3">
    <name type="scientific">Prochlorothrix hollandica PCC 9006 = CALU 1027</name>
    <dbReference type="NCBI Taxonomy" id="317619"/>
    <lineage>
        <taxon>Bacteria</taxon>
        <taxon>Bacillati</taxon>
        <taxon>Cyanobacteriota</taxon>
        <taxon>Cyanophyceae</taxon>
        <taxon>Prochlorotrichales</taxon>
        <taxon>Prochlorotrichaceae</taxon>
        <taxon>Prochlorothrix</taxon>
    </lineage>
</organism>
<sequence>MAQEKAARAQQLAQEKAAREQRLVEEKAAWEQKLARREAEWDRSQREWEKQYQALTAVVDRTSRGIDGLNGRWGKFVENFVEPAVVRLFQARGIPVTETAQRVKQTRGEFAMEIDILAENGDVAVAVEVKSHLTQDAVDEFLGNLVNFKRAFPKYQAYQIY</sequence>
<protein>
    <recommendedName>
        <fullName evidence="4">DUF3782 domain-containing protein</fullName>
    </recommendedName>
</protein>
<dbReference type="EMBL" id="AJTX02000008">
    <property type="protein sequence ID" value="KKI98540.1"/>
    <property type="molecule type" value="Genomic_DNA"/>
</dbReference>
<evidence type="ECO:0000313" key="3">
    <source>
        <dbReference type="Proteomes" id="UP000034681"/>
    </source>
</evidence>
<evidence type="ECO:0000256" key="1">
    <source>
        <dbReference type="SAM" id="Coils"/>
    </source>
</evidence>
<evidence type="ECO:0000313" key="2">
    <source>
        <dbReference type="EMBL" id="KKI98540.1"/>
    </source>
</evidence>
<dbReference type="Proteomes" id="UP000034681">
    <property type="component" value="Unassembled WGS sequence"/>
</dbReference>
<reference evidence="2" key="1">
    <citation type="submission" date="2012-04" db="EMBL/GenBank/DDBJ databases">
        <authorList>
            <person name="Borisov I.G."/>
            <person name="Ivanikova N.V."/>
            <person name="Pinevich A.V."/>
        </authorList>
    </citation>
    <scope>NUCLEOTIDE SEQUENCE</scope>
    <source>
        <strain evidence="2">CALU 1027</strain>
    </source>
</reference>